<organism evidence="1 2">
    <name type="scientific">Luteolibacter pohnpeiensis</name>
    <dbReference type="NCBI Taxonomy" id="454153"/>
    <lineage>
        <taxon>Bacteria</taxon>
        <taxon>Pseudomonadati</taxon>
        <taxon>Verrucomicrobiota</taxon>
        <taxon>Verrucomicrobiia</taxon>
        <taxon>Verrucomicrobiales</taxon>
        <taxon>Verrucomicrobiaceae</taxon>
        <taxon>Luteolibacter</taxon>
    </lineage>
</organism>
<dbReference type="InterPro" id="IPR044843">
    <property type="entry name" value="Trans_IPPS_bact-type"/>
</dbReference>
<dbReference type="GO" id="GO:0004311">
    <property type="term" value="F:geranylgeranyl diphosphate synthase activity"/>
    <property type="evidence" value="ECO:0007669"/>
    <property type="project" value="InterPro"/>
</dbReference>
<protein>
    <submittedName>
        <fullName evidence="1">Phytoene/squalene synthase family protein</fullName>
    </submittedName>
</protein>
<evidence type="ECO:0000313" key="2">
    <source>
        <dbReference type="Proteomes" id="UP000603141"/>
    </source>
</evidence>
<dbReference type="AlphaFoldDB" id="A0A934VX59"/>
<name>A0A934VX59_9BACT</name>
<dbReference type="GO" id="GO:0016114">
    <property type="term" value="P:terpenoid biosynthetic process"/>
    <property type="evidence" value="ECO:0007669"/>
    <property type="project" value="UniProtKB-ARBA"/>
</dbReference>
<dbReference type="InterPro" id="IPR008949">
    <property type="entry name" value="Isoprenoid_synthase_dom_sf"/>
</dbReference>
<evidence type="ECO:0000313" key="1">
    <source>
        <dbReference type="EMBL" id="MBK1883493.1"/>
    </source>
</evidence>
<sequence>MRSASEITRKAKSNLALALKLLPKERRDDMVVFYAYCRTMDDLADEPDRPLAERAAALASWIDGVENQFTSPDDFQREVEELKLRHQIPGNLLGAIARGCKMDLEIQRFDNWEALEDYIWHVAGAVGLVSIRLFGCKNPESEAYALTLAKALQLTNILRDIHEDLNNGGRIYLPLQDLKQFDYGVEDLQSKLGDARFIELMEFEAARAEDYFDQADRLLPMEDFQELIAARVMGDIYRTLLKKMRDDGFRVFDKRYELSKARKLALLSKQLVARNHMIE</sequence>
<dbReference type="Proteomes" id="UP000603141">
    <property type="component" value="Unassembled WGS sequence"/>
</dbReference>
<dbReference type="CDD" id="cd00683">
    <property type="entry name" value="Trans_IPPS_HH"/>
    <property type="match status" value="1"/>
</dbReference>
<gene>
    <name evidence="1" type="ORF">JIN85_13785</name>
</gene>
<dbReference type="GO" id="GO:0051996">
    <property type="term" value="F:squalene synthase [NAD(P)H] activity"/>
    <property type="evidence" value="ECO:0007669"/>
    <property type="project" value="InterPro"/>
</dbReference>
<dbReference type="InterPro" id="IPR033904">
    <property type="entry name" value="Trans_IPPS_HH"/>
</dbReference>
<dbReference type="PANTHER" id="PTHR31480">
    <property type="entry name" value="BIFUNCTIONAL LYCOPENE CYCLASE/PHYTOENE SYNTHASE"/>
    <property type="match status" value="1"/>
</dbReference>
<dbReference type="SFLD" id="SFLDG01018">
    <property type="entry name" value="Squalene/Phytoene_Synthase_Lik"/>
    <property type="match status" value="1"/>
</dbReference>
<proteinExistence type="predicted"/>
<dbReference type="EMBL" id="JAENIJ010000022">
    <property type="protein sequence ID" value="MBK1883493.1"/>
    <property type="molecule type" value="Genomic_DNA"/>
</dbReference>
<dbReference type="Pfam" id="PF00494">
    <property type="entry name" value="SQS_PSY"/>
    <property type="match status" value="1"/>
</dbReference>
<dbReference type="SFLD" id="SFLDG01212">
    <property type="entry name" value="Phytoene_synthase_like"/>
    <property type="match status" value="1"/>
</dbReference>
<comment type="caution">
    <text evidence="1">The sequence shown here is derived from an EMBL/GenBank/DDBJ whole genome shotgun (WGS) entry which is preliminary data.</text>
</comment>
<dbReference type="SFLD" id="SFLDS00005">
    <property type="entry name" value="Isoprenoid_Synthase_Type_I"/>
    <property type="match status" value="1"/>
</dbReference>
<dbReference type="InterPro" id="IPR002060">
    <property type="entry name" value="Squ/phyt_synthse"/>
</dbReference>
<dbReference type="Gene3D" id="1.10.600.10">
    <property type="entry name" value="Farnesyl Diphosphate Synthase"/>
    <property type="match status" value="1"/>
</dbReference>
<keyword evidence="2" id="KW-1185">Reference proteome</keyword>
<dbReference type="RefSeq" id="WP_200271697.1">
    <property type="nucleotide sequence ID" value="NZ_JAENIJ010000022.1"/>
</dbReference>
<accession>A0A934VX59</accession>
<dbReference type="SUPFAM" id="SSF48576">
    <property type="entry name" value="Terpenoid synthases"/>
    <property type="match status" value="1"/>
</dbReference>
<reference evidence="1" key="1">
    <citation type="submission" date="2021-01" db="EMBL/GenBank/DDBJ databases">
        <title>Modified the classification status of verrucomicrobia.</title>
        <authorList>
            <person name="Feng X."/>
        </authorList>
    </citation>
    <scope>NUCLEOTIDE SEQUENCE</scope>
    <source>
        <strain evidence="1">KCTC 22041</strain>
    </source>
</reference>